<comment type="cofactor">
    <cofactor evidence="1 9">
        <name>heme</name>
        <dbReference type="ChEBI" id="CHEBI:30413"/>
    </cofactor>
</comment>
<dbReference type="OrthoDB" id="1844152at2759"/>
<sequence length="522" mass="59129">MSTLQDFQIAPAILHRVTVRDASAILFCTLLTVFLFISQGTVRGVKRVGKSRLRTLVTGETPLRFDLEKYGYLGYQQFSKKANKPFLVKIYGLDHYVLPVKYLDSLKTVDHHRLSFAQSLNDFLNVDASLGDLVTHSDMEIAVVTKHLNPRLTTLTPVLVDEANFAFEKELGKLETWKTVNALFLSAFLTNRTSGRVLVGDLCRDDNYLHAMMKYTESVFSSGVAFNGIPLGPFRKIVYYLGARQHRRDLDNAAALVLPEIKRRMAAQAEDPNCRKENDAIQWNLDLPLASPKEGLPLRHAHRVLHLSFAATGTVAILITHMIYNVLMYPEYLEPLREEVMACTKAHGGWTEKAMNEMWKLDSFIRETLRVQPPSVFTAYRTVKNQPFTFPDGFTLPVGSRITFPTLPVGLDPENYESASEFDGFRFFRKREEARLAKKAYNWGATKIDSSFLPFGYGNQACPGRFFGVRKTKILFGKLINDYDFSWAEPRSARPENIVIEGQILVNPTPEIKIKSRVAAGM</sequence>
<evidence type="ECO:0000256" key="1">
    <source>
        <dbReference type="ARBA" id="ARBA00001971"/>
    </source>
</evidence>
<dbReference type="PRINTS" id="PR00465">
    <property type="entry name" value="EP450IV"/>
</dbReference>
<keyword evidence="5 9" id="KW-0479">Metal-binding</keyword>
<proteinExistence type="inferred from homology"/>
<keyword evidence="10" id="KW-0812">Transmembrane</keyword>
<dbReference type="Gene3D" id="1.10.630.10">
    <property type="entry name" value="Cytochrome P450"/>
    <property type="match status" value="1"/>
</dbReference>
<evidence type="ECO:0000256" key="8">
    <source>
        <dbReference type="ARBA" id="ARBA00023033"/>
    </source>
</evidence>
<dbReference type="InParanoid" id="E5A5P5"/>
<dbReference type="Pfam" id="PF00067">
    <property type="entry name" value="p450"/>
    <property type="match status" value="1"/>
</dbReference>
<dbReference type="InterPro" id="IPR001128">
    <property type="entry name" value="Cyt_P450"/>
</dbReference>
<dbReference type="GO" id="GO:0020037">
    <property type="term" value="F:heme binding"/>
    <property type="evidence" value="ECO:0007669"/>
    <property type="project" value="InterPro"/>
</dbReference>
<evidence type="ECO:0000256" key="9">
    <source>
        <dbReference type="PIRSR" id="PIRSR602403-1"/>
    </source>
</evidence>
<accession>E5A5P5</accession>
<comment type="pathway">
    <text evidence="2">Mycotoxin biosynthesis.</text>
</comment>
<dbReference type="AlphaFoldDB" id="E5A5P5"/>
<name>E5A5P5_LEPMJ</name>
<evidence type="ECO:0000256" key="7">
    <source>
        <dbReference type="ARBA" id="ARBA00023004"/>
    </source>
</evidence>
<evidence type="ECO:0000256" key="2">
    <source>
        <dbReference type="ARBA" id="ARBA00004685"/>
    </source>
</evidence>
<dbReference type="Proteomes" id="UP000002668">
    <property type="component" value="Genome"/>
</dbReference>
<keyword evidence="12" id="KW-1185">Reference proteome</keyword>
<dbReference type="InterPro" id="IPR036396">
    <property type="entry name" value="Cyt_P450_sf"/>
</dbReference>
<keyword evidence="4 9" id="KW-0349">Heme</keyword>
<keyword evidence="8 11" id="KW-0503">Monooxygenase</keyword>
<comment type="similarity">
    <text evidence="3">Belongs to the cytochrome P450 family.</text>
</comment>
<dbReference type="GO" id="GO:0016705">
    <property type="term" value="F:oxidoreductase activity, acting on paired donors, with incorporation or reduction of molecular oxygen"/>
    <property type="evidence" value="ECO:0007669"/>
    <property type="project" value="InterPro"/>
</dbReference>
<dbReference type="GO" id="GO:0005506">
    <property type="term" value="F:iron ion binding"/>
    <property type="evidence" value="ECO:0007669"/>
    <property type="project" value="InterPro"/>
</dbReference>
<dbReference type="eggNOG" id="KOG0156">
    <property type="taxonomic scope" value="Eukaryota"/>
</dbReference>
<evidence type="ECO:0000313" key="12">
    <source>
        <dbReference type="Proteomes" id="UP000002668"/>
    </source>
</evidence>
<evidence type="ECO:0000256" key="6">
    <source>
        <dbReference type="ARBA" id="ARBA00023002"/>
    </source>
</evidence>
<dbReference type="SUPFAM" id="SSF48264">
    <property type="entry name" value="Cytochrome P450"/>
    <property type="match status" value="1"/>
</dbReference>
<evidence type="ECO:0000256" key="4">
    <source>
        <dbReference type="ARBA" id="ARBA00022617"/>
    </source>
</evidence>
<keyword evidence="10" id="KW-1133">Transmembrane helix</keyword>
<dbReference type="InterPro" id="IPR002403">
    <property type="entry name" value="Cyt_P450_E_grp-IV"/>
</dbReference>
<keyword evidence="6" id="KW-0560">Oxidoreductase</keyword>
<reference evidence="12" key="1">
    <citation type="journal article" date="2011" name="Nat. Commun.">
        <title>Effector diversification within compartments of the Leptosphaeria maculans genome affected by Repeat-Induced Point mutations.</title>
        <authorList>
            <person name="Rouxel T."/>
            <person name="Grandaubert J."/>
            <person name="Hane J.K."/>
            <person name="Hoede C."/>
            <person name="van de Wouw A.P."/>
            <person name="Couloux A."/>
            <person name="Dominguez V."/>
            <person name="Anthouard V."/>
            <person name="Bally P."/>
            <person name="Bourras S."/>
            <person name="Cozijnsen A.J."/>
            <person name="Ciuffetti L.M."/>
            <person name="Degrave A."/>
            <person name="Dilmaghani A."/>
            <person name="Duret L."/>
            <person name="Fudal I."/>
            <person name="Goodwin S.B."/>
            <person name="Gout L."/>
            <person name="Glaser N."/>
            <person name="Linglin J."/>
            <person name="Kema G.H.J."/>
            <person name="Lapalu N."/>
            <person name="Lawrence C.B."/>
            <person name="May K."/>
            <person name="Meyer M."/>
            <person name="Ollivier B."/>
            <person name="Poulain J."/>
            <person name="Schoch C.L."/>
            <person name="Simon A."/>
            <person name="Spatafora J.W."/>
            <person name="Stachowiak A."/>
            <person name="Turgeon B.G."/>
            <person name="Tyler B.M."/>
            <person name="Vincent D."/>
            <person name="Weissenbach J."/>
            <person name="Amselem J."/>
            <person name="Quesneville H."/>
            <person name="Oliver R.P."/>
            <person name="Wincker P."/>
            <person name="Balesdent M.-H."/>
            <person name="Howlett B.J."/>
        </authorList>
    </citation>
    <scope>NUCLEOTIDE SEQUENCE [LARGE SCALE GENOMIC DNA]</scope>
    <source>
        <strain evidence="12">JN3 / isolate v23.1.3 / race Av1-4-5-6-7-8</strain>
    </source>
</reference>
<dbReference type="GeneID" id="13282412"/>
<keyword evidence="10" id="KW-0472">Membrane</keyword>
<gene>
    <name evidence="11" type="ORF">LEMA_P081820.1</name>
</gene>
<dbReference type="GO" id="GO:0004497">
    <property type="term" value="F:monooxygenase activity"/>
    <property type="evidence" value="ECO:0007669"/>
    <property type="project" value="UniProtKB-KW"/>
</dbReference>
<keyword evidence="7 9" id="KW-0408">Iron</keyword>
<evidence type="ECO:0000256" key="5">
    <source>
        <dbReference type="ARBA" id="ARBA00022723"/>
    </source>
</evidence>
<organism evidence="12">
    <name type="scientific">Leptosphaeria maculans (strain JN3 / isolate v23.1.3 / race Av1-4-5-6-7-8)</name>
    <name type="common">Blackleg fungus</name>
    <name type="synonym">Phoma lingam</name>
    <dbReference type="NCBI Taxonomy" id="985895"/>
    <lineage>
        <taxon>Eukaryota</taxon>
        <taxon>Fungi</taxon>
        <taxon>Dikarya</taxon>
        <taxon>Ascomycota</taxon>
        <taxon>Pezizomycotina</taxon>
        <taxon>Dothideomycetes</taxon>
        <taxon>Pleosporomycetidae</taxon>
        <taxon>Pleosporales</taxon>
        <taxon>Pleosporineae</taxon>
        <taxon>Leptosphaeriaceae</taxon>
        <taxon>Plenodomus</taxon>
        <taxon>Plenodomus lingam/Leptosphaeria maculans species complex</taxon>
    </lineage>
</organism>
<feature type="transmembrane region" description="Helical" evidence="10">
    <location>
        <begin position="24"/>
        <end position="45"/>
    </location>
</feature>
<dbReference type="SMR" id="E5A5P5"/>
<evidence type="ECO:0000256" key="10">
    <source>
        <dbReference type="SAM" id="Phobius"/>
    </source>
</evidence>
<dbReference type="OMA" id="FLQFGYG"/>
<feature type="transmembrane region" description="Helical" evidence="10">
    <location>
        <begin position="304"/>
        <end position="324"/>
    </location>
</feature>
<protein>
    <submittedName>
        <fullName evidence="11">Similar to cytochrome P450 monooxygenase</fullName>
    </submittedName>
</protein>
<dbReference type="STRING" id="985895.E5A5P5"/>
<dbReference type="RefSeq" id="XP_003842422.1">
    <property type="nucleotide sequence ID" value="XM_003842374.1"/>
</dbReference>
<evidence type="ECO:0000313" key="11">
    <source>
        <dbReference type="EMBL" id="CBX98943.1"/>
    </source>
</evidence>
<dbReference type="EMBL" id="FP929134">
    <property type="protein sequence ID" value="CBX98943.1"/>
    <property type="molecule type" value="Genomic_DNA"/>
</dbReference>
<evidence type="ECO:0000256" key="3">
    <source>
        <dbReference type="ARBA" id="ARBA00010617"/>
    </source>
</evidence>
<dbReference type="HOGENOM" id="CLU_022195_0_0_1"/>
<dbReference type="CDD" id="cd11041">
    <property type="entry name" value="CYP503A1-like"/>
    <property type="match status" value="1"/>
</dbReference>
<feature type="binding site" description="axial binding residue" evidence="9">
    <location>
        <position position="462"/>
    </location>
    <ligand>
        <name>heme</name>
        <dbReference type="ChEBI" id="CHEBI:30413"/>
    </ligand>
    <ligandPart>
        <name>Fe</name>
        <dbReference type="ChEBI" id="CHEBI:18248"/>
    </ligandPart>
</feature>
<dbReference type="PANTHER" id="PTHR46206">
    <property type="entry name" value="CYTOCHROME P450"/>
    <property type="match status" value="1"/>
</dbReference>
<dbReference type="PANTHER" id="PTHR46206:SF1">
    <property type="entry name" value="P450, PUTATIVE (EUROFUNG)-RELATED"/>
    <property type="match status" value="1"/>
</dbReference>
<dbReference type="VEuPathDB" id="FungiDB:LEMA_P081820.1"/>